<sequence>MKTLRWSAAALAALAIGYYLFHGLTYVRTDAYEPAGMGWFGWQLALPIVALTLVPVLFAVTGEGIAAAFTGRNSAAFRNGLLGLGTIRSVGRTGVTVNDQPQVRVEFAVEGADGKTFVATAKMIVPLTELALLRPGVVLPVRYLPDRTDKVEVDLSGDTARAQQAMNESMIRKGITTRRKLDIAERGIATEAVVRSLSVTGEIRDGHSKIALGLVVTRPDGSTFSTLVEKFLAPGSVGQVQVGRILRVHYLPEVEQEVVIALAVNA</sequence>
<accession>A0A6G9Y114</accession>
<dbReference type="Proteomes" id="UP000501705">
    <property type="component" value="Chromosome"/>
</dbReference>
<name>A0A6G9Y114_NOCBR</name>
<feature type="transmembrane region" description="Helical" evidence="1">
    <location>
        <begin position="6"/>
        <end position="27"/>
    </location>
</feature>
<evidence type="ECO:0000313" key="3">
    <source>
        <dbReference type="Proteomes" id="UP000501705"/>
    </source>
</evidence>
<evidence type="ECO:0000313" key="2">
    <source>
        <dbReference type="EMBL" id="QIS06899.1"/>
    </source>
</evidence>
<feature type="transmembrane region" description="Helical" evidence="1">
    <location>
        <begin position="39"/>
        <end position="60"/>
    </location>
</feature>
<keyword evidence="1" id="KW-1133">Transmembrane helix</keyword>
<reference evidence="2 3" key="1">
    <citation type="journal article" date="2019" name="ACS Chem. Biol.">
        <title>Identification and Mobilization of a Cryptic Antibiotic Biosynthesis Gene Locus from a Human-Pathogenic Nocardia Isolate.</title>
        <authorList>
            <person name="Herisse M."/>
            <person name="Ishida K."/>
            <person name="Porter J.L."/>
            <person name="Howden B."/>
            <person name="Hertweck C."/>
            <person name="Stinear T.P."/>
            <person name="Pidot S.J."/>
        </authorList>
    </citation>
    <scope>NUCLEOTIDE SEQUENCE [LARGE SCALE GENOMIC DNA]</scope>
    <source>
        <strain evidence="2 3">AUSMDU00024985</strain>
    </source>
</reference>
<dbReference type="AlphaFoldDB" id="A0A6G9Y114"/>
<protein>
    <submittedName>
        <fullName evidence="2">Uncharacterized protein</fullName>
    </submittedName>
</protein>
<keyword evidence="1" id="KW-0472">Membrane</keyword>
<gene>
    <name evidence="2" type="ORF">F5X71_35390</name>
</gene>
<dbReference type="EMBL" id="CP046171">
    <property type="protein sequence ID" value="QIS06899.1"/>
    <property type="molecule type" value="Genomic_DNA"/>
</dbReference>
<organism evidence="2 3">
    <name type="scientific">Nocardia brasiliensis</name>
    <dbReference type="NCBI Taxonomy" id="37326"/>
    <lineage>
        <taxon>Bacteria</taxon>
        <taxon>Bacillati</taxon>
        <taxon>Actinomycetota</taxon>
        <taxon>Actinomycetes</taxon>
        <taxon>Mycobacteriales</taxon>
        <taxon>Nocardiaceae</taxon>
        <taxon>Nocardia</taxon>
    </lineage>
</organism>
<evidence type="ECO:0000256" key="1">
    <source>
        <dbReference type="SAM" id="Phobius"/>
    </source>
</evidence>
<proteinExistence type="predicted"/>
<keyword evidence="1" id="KW-0812">Transmembrane</keyword>